<dbReference type="Pfam" id="PF07679">
    <property type="entry name" value="I-set"/>
    <property type="match status" value="1"/>
</dbReference>
<keyword evidence="1" id="KW-1133">Transmembrane helix</keyword>
<feature type="chain" id="PRO_5040775544" evidence="2">
    <location>
        <begin position="20"/>
        <end position="307"/>
    </location>
</feature>
<keyword evidence="1" id="KW-0472">Membrane</keyword>
<keyword evidence="2" id="KW-0732">Signal</keyword>
<dbReference type="PROSITE" id="PS50835">
    <property type="entry name" value="IG_LIKE"/>
    <property type="match status" value="2"/>
</dbReference>
<feature type="domain" description="Ig-like" evidence="3">
    <location>
        <begin position="139"/>
        <end position="241"/>
    </location>
</feature>
<dbReference type="OrthoDB" id="6365338at2759"/>
<dbReference type="InterPro" id="IPR013783">
    <property type="entry name" value="Ig-like_fold"/>
</dbReference>
<dbReference type="SUPFAM" id="SSF48726">
    <property type="entry name" value="Immunoglobulin"/>
    <property type="match status" value="2"/>
</dbReference>
<evidence type="ECO:0000313" key="5">
    <source>
        <dbReference type="RefSeq" id="XP_055899531.1"/>
    </source>
</evidence>
<dbReference type="OMA" id="MWTTDCP"/>
<protein>
    <submittedName>
        <fullName evidence="5">Hemicentin-1-like isoform X1</fullName>
    </submittedName>
</protein>
<gene>
    <name evidence="5" type="primary">LOC106078738</name>
</gene>
<dbReference type="GO" id="GO:0032589">
    <property type="term" value="C:neuron projection membrane"/>
    <property type="evidence" value="ECO:0007669"/>
    <property type="project" value="TreeGrafter"/>
</dbReference>
<name>A0A9W3BJ34_BIOGL</name>
<organism evidence="4 5">
    <name type="scientific">Biomphalaria glabrata</name>
    <name type="common">Bloodfluke planorb</name>
    <name type="synonym">Freshwater snail</name>
    <dbReference type="NCBI Taxonomy" id="6526"/>
    <lineage>
        <taxon>Eukaryota</taxon>
        <taxon>Metazoa</taxon>
        <taxon>Spiralia</taxon>
        <taxon>Lophotrochozoa</taxon>
        <taxon>Mollusca</taxon>
        <taxon>Gastropoda</taxon>
        <taxon>Heterobranchia</taxon>
        <taxon>Euthyneura</taxon>
        <taxon>Panpulmonata</taxon>
        <taxon>Hygrophila</taxon>
        <taxon>Lymnaeoidea</taxon>
        <taxon>Planorbidae</taxon>
        <taxon>Biomphalaria</taxon>
    </lineage>
</organism>
<evidence type="ECO:0000256" key="1">
    <source>
        <dbReference type="SAM" id="Phobius"/>
    </source>
</evidence>
<dbReference type="InterPro" id="IPR003599">
    <property type="entry name" value="Ig_sub"/>
</dbReference>
<dbReference type="CDD" id="cd00096">
    <property type="entry name" value="Ig"/>
    <property type="match status" value="1"/>
</dbReference>
<proteinExistence type="predicted"/>
<feature type="domain" description="Ig-like" evidence="3">
    <location>
        <begin position="35"/>
        <end position="128"/>
    </location>
</feature>
<evidence type="ECO:0000259" key="3">
    <source>
        <dbReference type="PROSITE" id="PS50835"/>
    </source>
</evidence>
<keyword evidence="4" id="KW-1185">Reference proteome</keyword>
<dbReference type="Pfam" id="PF13927">
    <property type="entry name" value="Ig_3"/>
    <property type="match status" value="1"/>
</dbReference>
<dbReference type="GO" id="GO:0050808">
    <property type="term" value="P:synapse organization"/>
    <property type="evidence" value="ECO:0007669"/>
    <property type="project" value="TreeGrafter"/>
</dbReference>
<dbReference type="InterPro" id="IPR036179">
    <property type="entry name" value="Ig-like_dom_sf"/>
</dbReference>
<dbReference type="InterPro" id="IPR003598">
    <property type="entry name" value="Ig_sub2"/>
</dbReference>
<dbReference type="GeneID" id="106078738"/>
<dbReference type="InterPro" id="IPR007110">
    <property type="entry name" value="Ig-like_dom"/>
</dbReference>
<dbReference type="SMART" id="SM00408">
    <property type="entry name" value="IGc2"/>
    <property type="match status" value="2"/>
</dbReference>
<dbReference type="Gene3D" id="2.60.40.10">
    <property type="entry name" value="Immunoglobulins"/>
    <property type="match status" value="2"/>
</dbReference>
<sequence>MNVYLNLVSTLATVLMCTAREDKGHEALELLDIQPEFLDTPKNYNVEVGRTAVLECAIRNLMDRKVTWIKLSEDTPLTVGKETFQNTNRIFIEHEDNSPYWNLVISQVQLNDSGVYECQISSQYRHLRLHVLLTVVAAPATTTTPAVENSIQIYGSKFVEKERAILLTCNATGQEYVPEQLDWFFNGNKIVNDDPPGRVSIKTNNSIQMKSISSTLRIRGAQMDDAGLYLCRTSLQIESFSVVVVNADTHNVKRGTFSGKSDQWNGDDADEDDPDNRSIAHALVLHRHLLTSVLLLLVLIHYFVLTN</sequence>
<reference evidence="5" key="1">
    <citation type="submission" date="2025-08" db="UniProtKB">
        <authorList>
            <consortium name="RefSeq"/>
        </authorList>
    </citation>
    <scope>IDENTIFICATION</scope>
</reference>
<evidence type="ECO:0000256" key="2">
    <source>
        <dbReference type="SAM" id="SignalP"/>
    </source>
</evidence>
<dbReference type="RefSeq" id="XP_055899531.1">
    <property type="nucleotide sequence ID" value="XM_056043556.1"/>
</dbReference>
<dbReference type="Proteomes" id="UP001165740">
    <property type="component" value="Chromosome 1"/>
</dbReference>
<dbReference type="PANTHER" id="PTHR23279:SF36">
    <property type="entry name" value="DEFECTIVE PROBOSCIS EXTENSION RESPONSE 9, ISOFORM A"/>
    <property type="match status" value="1"/>
</dbReference>
<dbReference type="AlphaFoldDB" id="A0A9W3BJ34"/>
<dbReference type="SMART" id="SM00409">
    <property type="entry name" value="IG"/>
    <property type="match status" value="2"/>
</dbReference>
<dbReference type="PANTHER" id="PTHR23279">
    <property type="entry name" value="DEFECTIVE PROBOSCIS EXTENSION RESPONSE DPR -RELATED"/>
    <property type="match status" value="1"/>
</dbReference>
<evidence type="ECO:0000313" key="4">
    <source>
        <dbReference type="Proteomes" id="UP001165740"/>
    </source>
</evidence>
<dbReference type="InterPro" id="IPR037448">
    <property type="entry name" value="Zig-8"/>
</dbReference>
<feature type="transmembrane region" description="Helical" evidence="1">
    <location>
        <begin position="285"/>
        <end position="305"/>
    </location>
</feature>
<feature type="signal peptide" evidence="2">
    <location>
        <begin position="1"/>
        <end position="19"/>
    </location>
</feature>
<keyword evidence="1" id="KW-0812">Transmembrane</keyword>
<accession>A0A9W3BJ34</accession>
<dbReference type="InterPro" id="IPR013098">
    <property type="entry name" value="Ig_I-set"/>
</dbReference>